<proteinExistence type="predicted"/>
<name>A0A8T1YQF8_ARASU</name>
<keyword evidence="3" id="KW-0675">Receptor</keyword>
<gene>
    <name evidence="3" type="ORF">ISN44_As12g034110</name>
</gene>
<dbReference type="InterPro" id="IPR000157">
    <property type="entry name" value="TIR_dom"/>
</dbReference>
<feature type="domain" description="TIR" evidence="2">
    <location>
        <begin position="59"/>
        <end position="169"/>
    </location>
</feature>
<accession>A0A8T1YQF8</accession>
<dbReference type="Pfam" id="PF01582">
    <property type="entry name" value="TIR"/>
    <property type="match status" value="1"/>
</dbReference>
<keyword evidence="4" id="KW-1185">Reference proteome</keyword>
<dbReference type="PANTHER" id="PTHR32009">
    <property type="entry name" value="TMV RESISTANCE PROTEIN N-LIKE"/>
    <property type="match status" value="1"/>
</dbReference>
<evidence type="ECO:0000313" key="3">
    <source>
        <dbReference type="EMBL" id="KAG7548208.1"/>
    </source>
</evidence>
<evidence type="ECO:0000259" key="2">
    <source>
        <dbReference type="PROSITE" id="PS50104"/>
    </source>
</evidence>
<dbReference type="Proteomes" id="UP000694251">
    <property type="component" value="Chromosome 12"/>
</dbReference>
<evidence type="ECO:0000256" key="1">
    <source>
        <dbReference type="ARBA" id="ARBA00023027"/>
    </source>
</evidence>
<organism evidence="3 4">
    <name type="scientific">Arabidopsis suecica</name>
    <name type="common">Swedish thale-cress</name>
    <name type="synonym">Cardaminopsis suecica</name>
    <dbReference type="NCBI Taxonomy" id="45249"/>
    <lineage>
        <taxon>Eukaryota</taxon>
        <taxon>Viridiplantae</taxon>
        <taxon>Streptophyta</taxon>
        <taxon>Embryophyta</taxon>
        <taxon>Tracheophyta</taxon>
        <taxon>Spermatophyta</taxon>
        <taxon>Magnoliopsida</taxon>
        <taxon>eudicotyledons</taxon>
        <taxon>Gunneridae</taxon>
        <taxon>Pentapetalae</taxon>
        <taxon>rosids</taxon>
        <taxon>malvids</taxon>
        <taxon>Brassicales</taxon>
        <taxon>Brassicaceae</taxon>
        <taxon>Camelineae</taxon>
        <taxon>Arabidopsis</taxon>
    </lineage>
</organism>
<comment type="caution">
    <text evidence="3">The sequence shown here is derived from an EMBL/GenBank/DDBJ whole genome shotgun (WGS) entry which is preliminary data.</text>
</comment>
<sequence length="169" mass="20183">MQEIRYVILFVDLLVQELFSLCERSKEVFFFFFCKKDIKKFLSLLYGMAQGREQIPERWTYDVFLSFRGADVRKNFLSHLYDSLRRCGISTFMDDVELERGKYISPELLKAIETSKILIVVLTKNYASSAWCLDELVHIMKCHKNNPRHLVFPIFFYADPSDIRWQQKQ</sequence>
<protein>
    <submittedName>
        <fullName evidence="3">Toll/interleukin-1 receptor homology (TIR) domain</fullName>
    </submittedName>
</protein>
<dbReference type="GO" id="GO:0007165">
    <property type="term" value="P:signal transduction"/>
    <property type="evidence" value="ECO:0007669"/>
    <property type="project" value="InterPro"/>
</dbReference>
<dbReference type="SMART" id="SM00255">
    <property type="entry name" value="TIR"/>
    <property type="match status" value="1"/>
</dbReference>
<dbReference type="OrthoDB" id="1678688at2759"/>
<dbReference type="AlphaFoldDB" id="A0A8T1YQF8"/>
<dbReference type="PROSITE" id="PS50104">
    <property type="entry name" value="TIR"/>
    <property type="match status" value="1"/>
</dbReference>
<dbReference type="PANTHER" id="PTHR32009:SF115">
    <property type="entry name" value="RPP1-LIKE DISEASE RESISTANCE PROTEIN-RELATED"/>
    <property type="match status" value="1"/>
</dbReference>
<dbReference type="EMBL" id="JAEFBJ010000012">
    <property type="protein sequence ID" value="KAG7548208.1"/>
    <property type="molecule type" value="Genomic_DNA"/>
</dbReference>
<keyword evidence="1" id="KW-0520">NAD</keyword>
<evidence type="ECO:0000313" key="4">
    <source>
        <dbReference type="Proteomes" id="UP000694251"/>
    </source>
</evidence>
<reference evidence="3 4" key="1">
    <citation type="submission" date="2020-12" db="EMBL/GenBank/DDBJ databases">
        <title>Concerted genomic and epigenomic changes stabilize Arabidopsis allopolyploids.</title>
        <authorList>
            <person name="Chen Z."/>
        </authorList>
    </citation>
    <scope>NUCLEOTIDE SEQUENCE [LARGE SCALE GENOMIC DNA]</scope>
    <source>
        <strain evidence="3">As9502</strain>
        <tissue evidence="3">Leaf</tissue>
    </source>
</reference>